<dbReference type="AlphaFoldDB" id="A0A923PNJ2"/>
<accession>A0A923PNJ2</accession>
<gene>
    <name evidence="2" type="ORF">H9S92_06350</name>
</gene>
<sequence length="197" mass="21790">MYTLAKLLGIGALLLIICANAAHTAFDSYYGFYYEDSNTAELLAANPASRLAAAVAQAKPVRMFCGYTGFGTGYGFFAPNVASDFITLYEVKDACGESLRQTNLPPFHHKESVIRYLSATGMFLDKITKDSVELGLQKDFLDVVQRQMADYVRRQDTHAASVTLDLYLYDYATLAAAPRAEQLENLFYVDSQTSTQP</sequence>
<keyword evidence="3" id="KW-1185">Reference proteome</keyword>
<feature type="signal peptide" evidence="1">
    <location>
        <begin position="1"/>
        <end position="21"/>
    </location>
</feature>
<feature type="chain" id="PRO_5036772682" evidence="1">
    <location>
        <begin position="22"/>
        <end position="197"/>
    </location>
</feature>
<reference evidence="2" key="1">
    <citation type="submission" date="2020-08" db="EMBL/GenBank/DDBJ databases">
        <title>Lewinella bacteria from marine environments.</title>
        <authorList>
            <person name="Zhong Y."/>
        </authorList>
    </citation>
    <scope>NUCLEOTIDE SEQUENCE</scope>
    <source>
        <strain evidence="2">KCTC 42187</strain>
    </source>
</reference>
<organism evidence="2 3">
    <name type="scientific">Neolewinella lacunae</name>
    <dbReference type="NCBI Taxonomy" id="1517758"/>
    <lineage>
        <taxon>Bacteria</taxon>
        <taxon>Pseudomonadati</taxon>
        <taxon>Bacteroidota</taxon>
        <taxon>Saprospiria</taxon>
        <taxon>Saprospirales</taxon>
        <taxon>Lewinellaceae</taxon>
        <taxon>Neolewinella</taxon>
    </lineage>
</organism>
<keyword evidence="1" id="KW-0732">Signal</keyword>
<dbReference type="Proteomes" id="UP000650081">
    <property type="component" value="Unassembled WGS sequence"/>
</dbReference>
<name>A0A923PNJ2_9BACT</name>
<comment type="caution">
    <text evidence="2">The sequence shown here is derived from an EMBL/GenBank/DDBJ whole genome shotgun (WGS) entry which is preliminary data.</text>
</comment>
<evidence type="ECO:0000313" key="3">
    <source>
        <dbReference type="Proteomes" id="UP000650081"/>
    </source>
</evidence>
<proteinExistence type="predicted"/>
<evidence type="ECO:0000313" key="2">
    <source>
        <dbReference type="EMBL" id="MBC6993772.1"/>
    </source>
</evidence>
<protein>
    <submittedName>
        <fullName evidence="2">Uncharacterized protein</fullName>
    </submittedName>
</protein>
<dbReference type="RefSeq" id="WP_187465873.1">
    <property type="nucleotide sequence ID" value="NZ_JACSIT010000077.1"/>
</dbReference>
<dbReference type="EMBL" id="JACSIT010000077">
    <property type="protein sequence ID" value="MBC6993772.1"/>
    <property type="molecule type" value="Genomic_DNA"/>
</dbReference>
<evidence type="ECO:0000256" key="1">
    <source>
        <dbReference type="SAM" id="SignalP"/>
    </source>
</evidence>